<organism evidence="3 4">
    <name type="scientific">Pseudochryseolinea flava</name>
    <dbReference type="NCBI Taxonomy" id="2059302"/>
    <lineage>
        <taxon>Bacteria</taxon>
        <taxon>Pseudomonadati</taxon>
        <taxon>Bacteroidota</taxon>
        <taxon>Cytophagia</taxon>
        <taxon>Cytophagales</taxon>
        <taxon>Fulvivirgaceae</taxon>
        <taxon>Pseudochryseolinea</taxon>
    </lineage>
</organism>
<sequence length="134" mass="14981">MELLESNDFKRELVKKSEKHREELQNEVRLVSEKTEKIITNALVIGGALAVTYFLLNQFSGGKSKPKQKVRKIKLVKEHDDDVVEVAEAPSSPGVLSQIGTTLASQASVILLDLAKEKLAEYLASRHQPKEEKE</sequence>
<protein>
    <submittedName>
        <fullName evidence="3">Uncharacterized protein</fullName>
    </submittedName>
</protein>
<keyword evidence="1" id="KW-0175">Coiled coil</keyword>
<name>A0A364YCE2_9BACT</name>
<evidence type="ECO:0000313" key="4">
    <source>
        <dbReference type="Proteomes" id="UP000251889"/>
    </source>
</evidence>
<accession>A0A364YCE2</accession>
<proteinExistence type="predicted"/>
<dbReference type="OrthoDB" id="981445at2"/>
<keyword evidence="2" id="KW-0472">Membrane</keyword>
<comment type="caution">
    <text evidence="3">The sequence shown here is derived from an EMBL/GenBank/DDBJ whole genome shotgun (WGS) entry which is preliminary data.</text>
</comment>
<evidence type="ECO:0000256" key="2">
    <source>
        <dbReference type="SAM" id="Phobius"/>
    </source>
</evidence>
<dbReference type="AlphaFoldDB" id="A0A364YCE2"/>
<reference evidence="3 4" key="1">
    <citation type="submission" date="2018-06" db="EMBL/GenBank/DDBJ databases">
        <title>Chryseolinea flavus sp. nov., a member of the phylum Bacteroidetes isolated from soil.</title>
        <authorList>
            <person name="Li Y."/>
            <person name="Wang J."/>
        </authorList>
    </citation>
    <scope>NUCLEOTIDE SEQUENCE [LARGE SCALE GENOMIC DNA]</scope>
    <source>
        <strain evidence="3 4">SDU1-6</strain>
    </source>
</reference>
<dbReference type="RefSeq" id="WP_112745593.1">
    <property type="nucleotide sequence ID" value="NZ_QMFY01000001.1"/>
</dbReference>
<keyword evidence="4" id="KW-1185">Reference proteome</keyword>
<dbReference type="Proteomes" id="UP000251889">
    <property type="component" value="Unassembled WGS sequence"/>
</dbReference>
<evidence type="ECO:0000256" key="1">
    <source>
        <dbReference type="SAM" id="Coils"/>
    </source>
</evidence>
<dbReference type="EMBL" id="QMFY01000001">
    <property type="protein sequence ID" value="RAW03378.1"/>
    <property type="molecule type" value="Genomic_DNA"/>
</dbReference>
<keyword evidence="2" id="KW-1133">Transmembrane helix</keyword>
<feature type="transmembrane region" description="Helical" evidence="2">
    <location>
        <begin position="38"/>
        <end position="56"/>
    </location>
</feature>
<keyword evidence="2" id="KW-0812">Transmembrane</keyword>
<gene>
    <name evidence="3" type="ORF">DQQ10_04640</name>
</gene>
<evidence type="ECO:0000313" key="3">
    <source>
        <dbReference type="EMBL" id="RAW03378.1"/>
    </source>
</evidence>
<feature type="coiled-coil region" evidence="1">
    <location>
        <begin position="7"/>
        <end position="34"/>
    </location>
</feature>